<evidence type="ECO:0000313" key="4">
    <source>
        <dbReference type="Proteomes" id="UP000747110"/>
    </source>
</evidence>
<feature type="compositionally biased region" description="Pro residues" evidence="1">
    <location>
        <begin position="98"/>
        <end position="114"/>
    </location>
</feature>
<evidence type="ECO:0000256" key="1">
    <source>
        <dbReference type="SAM" id="MobiDB-lite"/>
    </source>
</evidence>
<keyword evidence="4" id="KW-1185">Reference proteome</keyword>
<sequence length="189" mass="20266">MEEYHPKIRLRRPTSSSLPIVILGIVVLVALFGVTIAGATRQGRNNKRSLNAGLDQQPTLRRQRCESEQDVEIGSEDDPDDGHLSPQALANNNHPTQQVPPPPTSPPTTSPPIATPTLDASNFQAMMTAMLTSPMFLQQMVMQVPQAQTTFVPATEQPEASAVQQAGPSSPPQPAPPPDPTAVNAPTRE</sequence>
<evidence type="ECO:0000313" key="3">
    <source>
        <dbReference type="EMBL" id="GIL91525.1"/>
    </source>
</evidence>
<reference evidence="3" key="1">
    <citation type="journal article" date="2021" name="Proc. Natl. Acad. Sci. U.S.A.">
        <title>Three genomes in the algal genus Volvox reveal the fate of a haploid sex-determining region after a transition to homothallism.</title>
        <authorList>
            <person name="Yamamoto K."/>
            <person name="Hamaji T."/>
            <person name="Kawai-Toyooka H."/>
            <person name="Matsuzaki R."/>
            <person name="Takahashi F."/>
            <person name="Nishimura Y."/>
            <person name="Kawachi M."/>
            <person name="Noguchi H."/>
            <person name="Minakuchi Y."/>
            <person name="Umen J.G."/>
            <person name="Toyoda A."/>
            <person name="Nozaki H."/>
        </authorList>
    </citation>
    <scope>NUCLEOTIDE SEQUENCE</scope>
    <source>
        <strain evidence="3">NIES-3786</strain>
    </source>
</reference>
<keyword evidence="2" id="KW-0812">Transmembrane</keyword>
<keyword evidence="2" id="KW-1133">Transmembrane helix</keyword>
<protein>
    <submittedName>
        <fullName evidence="3">Uncharacterized protein</fullName>
    </submittedName>
</protein>
<feature type="compositionally biased region" description="Acidic residues" evidence="1">
    <location>
        <begin position="68"/>
        <end position="80"/>
    </location>
</feature>
<feature type="region of interest" description="Disordered" evidence="1">
    <location>
        <begin position="45"/>
        <end position="117"/>
    </location>
</feature>
<name>A0A8J4FY84_9CHLO</name>
<feature type="region of interest" description="Disordered" evidence="1">
    <location>
        <begin position="154"/>
        <end position="189"/>
    </location>
</feature>
<comment type="caution">
    <text evidence="3">The sequence shown here is derived from an EMBL/GenBank/DDBJ whole genome shotgun (WGS) entry which is preliminary data.</text>
</comment>
<keyword evidence="2" id="KW-0472">Membrane</keyword>
<gene>
    <name evidence="3" type="ORF">Vretifemale_19107</name>
</gene>
<dbReference type="EMBL" id="BNCP01000066">
    <property type="protein sequence ID" value="GIL91525.1"/>
    <property type="molecule type" value="Genomic_DNA"/>
</dbReference>
<organism evidence="3 4">
    <name type="scientific">Volvox reticuliferus</name>
    <dbReference type="NCBI Taxonomy" id="1737510"/>
    <lineage>
        <taxon>Eukaryota</taxon>
        <taxon>Viridiplantae</taxon>
        <taxon>Chlorophyta</taxon>
        <taxon>core chlorophytes</taxon>
        <taxon>Chlorophyceae</taxon>
        <taxon>CS clade</taxon>
        <taxon>Chlamydomonadales</taxon>
        <taxon>Volvocaceae</taxon>
        <taxon>Volvox</taxon>
    </lineage>
</organism>
<feature type="compositionally biased region" description="Pro residues" evidence="1">
    <location>
        <begin position="169"/>
        <end position="180"/>
    </location>
</feature>
<dbReference type="AlphaFoldDB" id="A0A8J4FY84"/>
<proteinExistence type="predicted"/>
<dbReference type="Proteomes" id="UP000747110">
    <property type="component" value="Unassembled WGS sequence"/>
</dbReference>
<feature type="transmembrane region" description="Helical" evidence="2">
    <location>
        <begin position="20"/>
        <end position="39"/>
    </location>
</feature>
<accession>A0A8J4FY84</accession>
<evidence type="ECO:0000256" key="2">
    <source>
        <dbReference type="SAM" id="Phobius"/>
    </source>
</evidence>